<accession>A0AAE1BUU1</accession>
<protein>
    <submittedName>
        <fullName evidence="1">Uncharacterized protein</fullName>
    </submittedName>
</protein>
<comment type="caution">
    <text evidence="1">The sequence shown here is derived from an EMBL/GenBank/DDBJ whole genome shotgun (WGS) entry which is preliminary data.</text>
</comment>
<evidence type="ECO:0000313" key="2">
    <source>
        <dbReference type="Proteomes" id="UP001286313"/>
    </source>
</evidence>
<evidence type="ECO:0000313" key="1">
    <source>
        <dbReference type="EMBL" id="KAK3857512.1"/>
    </source>
</evidence>
<dbReference type="EMBL" id="JAWQEG010005589">
    <property type="protein sequence ID" value="KAK3857512.1"/>
    <property type="molecule type" value="Genomic_DNA"/>
</dbReference>
<dbReference type="Proteomes" id="UP001286313">
    <property type="component" value="Unassembled WGS sequence"/>
</dbReference>
<sequence>MDIKKQLDKFLWTIPDQSKLPHYYLTGANTGRWLLLVVAHQRDYGRSTQHRLQRTSTGFTGMSQSRPVVQQTYDNVERWERLIKEKDDTKIWRAIDWRGRVWE</sequence>
<reference evidence="1" key="1">
    <citation type="submission" date="2023-10" db="EMBL/GenBank/DDBJ databases">
        <title>Genome assemblies of two species of porcelain crab, Petrolisthes cinctipes and Petrolisthes manimaculis (Anomura: Porcellanidae).</title>
        <authorList>
            <person name="Angst P."/>
        </authorList>
    </citation>
    <scope>NUCLEOTIDE SEQUENCE</scope>
    <source>
        <strain evidence="1">PB745_01</strain>
        <tissue evidence="1">Gill</tissue>
    </source>
</reference>
<proteinExistence type="predicted"/>
<gene>
    <name evidence="1" type="ORF">Pcinc_036241</name>
</gene>
<organism evidence="1 2">
    <name type="scientific">Petrolisthes cinctipes</name>
    <name type="common">Flat porcelain crab</name>
    <dbReference type="NCBI Taxonomy" id="88211"/>
    <lineage>
        <taxon>Eukaryota</taxon>
        <taxon>Metazoa</taxon>
        <taxon>Ecdysozoa</taxon>
        <taxon>Arthropoda</taxon>
        <taxon>Crustacea</taxon>
        <taxon>Multicrustacea</taxon>
        <taxon>Malacostraca</taxon>
        <taxon>Eumalacostraca</taxon>
        <taxon>Eucarida</taxon>
        <taxon>Decapoda</taxon>
        <taxon>Pleocyemata</taxon>
        <taxon>Anomura</taxon>
        <taxon>Galatheoidea</taxon>
        <taxon>Porcellanidae</taxon>
        <taxon>Petrolisthes</taxon>
    </lineage>
</organism>
<dbReference type="AlphaFoldDB" id="A0AAE1BUU1"/>
<keyword evidence="2" id="KW-1185">Reference proteome</keyword>
<name>A0AAE1BUU1_PETCI</name>